<evidence type="ECO:0000313" key="2">
    <source>
        <dbReference type="EMBL" id="KAF6843741.1"/>
    </source>
</evidence>
<comment type="caution">
    <text evidence="2">The sequence shown here is derived from an EMBL/GenBank/DDBJ whole genome shotgun (WGS) entry which is preliminary data.</text>
</comment>
<name>A0A8H6U873_9PEZI</name>
<dbReference type="EMBL" id="WIGM01000032">
    <property type="protein sequence ID" value="KAF6843741.1"/>
    <property type="molecule type" value="Genomic_DNA"/>
</dbReference>
<reference evidence="2" key="1">
    <citation type="journal article" date="2020" name="Phytopathology">
        <title>Genome Sequence Resources of Colletotrichum truncatum, C. plurivorum, C. musicola, and C. sojae: Four Species Pathogenic to Soybean (Glycine max).</title>
        <authorList>
            <person name="Rogerio F."/>
            <person name="Boufleur T.R."/>
            <person name="Ciampi-Guillardi M."/>
            <person name="Sukno S.A."/>
            <person name="Thon M.R."/>
            <person name="Massola Junior N.S."/>
            <person name="Baroncelli R."/>
        </authorList>
    </citation>
    <scope>NUCLEOTIDE SEQUENCE</scope>
    <source>
        <strain evidence="2">LFN0074</strain>
    </source>
</reference>
<accession>A0A8H6U873</accession>
<gene>
    <name evidence="2" type="ORF">CMUS01_01751</name>
</gene>
<dbReference type="AlphaFoldDB" id="A0A8H6U873"/>
<organism evidence="2 3">
    <name type="scientific">Colletotrichum musicola</name>
    <dbReference type="NCBI Taxonomy" id="2175873"/>
    <lineage>
        <taxon>Eukaryota</taxon>
        <taxon>Fungi</taxon>
        <taxon>Dikarya</taxon>
        <taxon>Ascomycota</taxon>
        <taxon>Pezizomycotina</taxon>
        <taxon>Sordariomycetes</taxon>
        <taxon>Hypocreomycetidae</taxon>
        <taxon>Glomerellales</taxon>
        <taxon>Glomerellaceae</taxon>
        <taxon>Colletotrichum</taxon>
        <taxon>Colletotrichum orchidearum species complex</taxon>
    </lineage>
</organism>
<sequence>MAFKQRGSYLWTNSGVVASEMPAARTRVCSTHLGHELELGEAARRRCDSKSSPREGRPASPSSTYDGGRCGSAWSS</sequence>
<evidence type="ECO:0000256" key="1">
    <source>
        <dbReference type="SAM" id="MobiDB-lite"/>
    </source>
</evidence>
<dbReference type="Proteomes" id="UP000639643">
    <property type="component" value="Unassembled WGS sequence"/>
</dbReference>
<feature type="compositionally biased region" description="Basic and acidic residues" evidence="1">
    <location>
        <begin position="42"/>
        <end position="57"/>
    </location>
</feature>
<feature type="region of interest" description="Disordered" evidence="1">
    <location>
        <begin position="42"/>
        <end position="76"/>
    </location>
</feature>
<protein>
    <submittedName>
        <fullName evidence="2">Uncharacterized protein</fullName>
    </submittedName>
</protein>
<keyword evidence="3" id="KW-1185">Reference proteome</keyword>
<proteinExistence type="predicted"/>
<evidence type="ECO:0000313" key="3">
    <source>
        <dbReference type="Proteomes" id="UP000639643"/>
    </source>
</evidence>